<proteinExistence type="predicted"/>
<sequence length="63" mass="7638">MMDMLSYIRKNLPMDLDWPRLLEAKAELLLEVEKEQIINLIRFLRTNDKMGKSVDDLYNEFYN</sequence>
<evidence type="ECO:0000313" key="2">
    <source>
        <dbReference type="EMBL" id="CAB5170646.1"/>
    </source>
</evidence>
<protein>
    <submittedName>
        <fullName evidence="2">Uncharacterized protein</fullName>
    </submittedName>
</protein>
<reference evidence="2" key="1">
    <citation type="submission" date="2020-05" db="EMBL/GenBank/DDBJ databases">
        <authorList>
            <person name="Chiriac C."/>
            <person name="Salcher M."/>
            <person name="Ghai R."/>
            <person name="Kavagutti S V."/>
        </authorList>
    </citation>
    <scope>NUCLEOTIDE SEQUENCE</scope>
</reference>
<name>A0A6J7WC44_9CAUD</name>
<accession>A0A6J7WC44</accession>
<dbReference type="EMBL" id="LR796194">
    <property type="protein sequence ID" value="CAB4126216.1"/>
    <property type="molecule type" value="Genomic_DNA"/>
</dbReference>
<gene>
    <name evidence="2" type="ORF">UFOVP153_32</name>
    <name evidence="1" type="ORF">UFOVP69_26</name>
</gene>
<organism evidence="2">
    <name type="scientific">uncultured Caudovirales phage</name>
    <dbReference type="NCBI Taxonomy" id="2100421"/>
    <lineage>
        <taxon>Viruses</taxon>
        <taxon>Duplodnaviria</taxon>
        <taxon>Heunggongvirae</taxon>
        <taxon>Uroviricota</taxon>
        <taxon>Caudoviricetes</taxon>
        <taxon>Peduoviridae</taxon>
        <taxon>Maltschvirus</taxon>
        <taxon>Maltschvirus maltsch</taxon>
    </lineage>
</organism>
<dbReference type="EMBL" id="LR798204">
    <property type="protein sequence ID" value="CAB5170646.1"/>
    <property type="molecule type" value="Genomic_DNA"/>
</dbReference>
<evidence type="ECO:0000313" key="1">
    <source>
        <dbReference type="EMBL" id="CAB4126216.1"/>
    </source>
</evidence>